<name>A0ABP0F2E0_CLALP</name>
<evidence type="ECO:0000256" key="7">
    <source>
        <dbReference type="ARBA" id="ARBA00023242"/>
    </source>
</evidence>
<organism evidence="10 11">
    <name type="scientific">Clavelina lepadiformis</name>
    <name type="common">Light-bulb sea squirt</name>
    <name type="synonym">Ascidia lepadiformis</name>
    <dbReference type="NCBI Taxonomy" id="159417"/>
    <lineage>
        <taxon>Eukaryota</taxon>
        <taxon>Metazoa</taxon>
        <taxon>Chordata</taxon>
        <taxon>Tunicata</taxon>
        <taxon>Ascidiacea</taxon>
        <taxon>Aplousobranchia</taxon>
        <taxon>Clavelinidae</taxon>
        <taxon>Clavelina</taxon>
    </lineage>
</organism>
<gene>
    <name evidence="10" type="ORF">CVLEPA_LOCUS3616</name>
</gene>
<evidence type="ECO:0000256" key="2">
    <source>
        <dbReference type="ARBA" id="ARBA00007132"/>
    </source>
</evidence>
<dbReference type="Gene3D" id="3.30.70.2610">
    <property type="match status" value="1"/>
</dbReference>
<keyword evidence="11" id="KW-1185">Reference proteome</keyword>
<evidence type="ECO:0000313" key="10">
    <source>
        <dbReference type="EMBL" id="CAK8673874.1"/>
    </source>
</evidence>
<dbReference type="Pfam" id="PF03849">
    <property type="entry name" value="Tfb2"/>
    <property type="match status" value="1"/>
</dbReference>
<evidence type="ECO:0000259" key="9">
    <source>
        <dbReference type="Pfam" id="PF18307"/>
    </source>
</evidence>
<feature type="domain" description="Transcription factor Tfb2 C-terminal" evidence="9">
    <location>
        <begin position="409"/>
        <end position="476"/>
    </location>
</feature>
<evidence type="ECO:0000313" key="11">
    <source>
        <dbReference type="Proteomes" id="UP001642483"/>
    </source>
</evidence>
<reference evidence="10 11" key="1">
    <citation type="submission" date="2024-02" db="EMBL/GenBank/DDBJ databases">
        <authorList>
            <person name="Daric V."/>
            <person name="Darras S."/>
        </authorList>
    </citation>
    <scope>NUCLEOTIDE SEQUENCE [LARGE SCALE GENOMIC DNA]</scope>
</reference>
<comment type="function">
    <text evidence="8">Component of the general transcription and DNA repair factor IIH (TFIIH) core complex which is involved in general and transcription-coupled nucleotide excision repair (NER) of damaged DNA.</text>
</comment>
<dbReference type="Proteomes" id="UP001642483">
    <property type="component" value="Unassembled WGS sequence"/>
</dbReference>
<dbReference type="Pfam" id="PF18307">
    <property type="entry name" value="Tfb2_C"/>
    <property type="match status" value="1"/>
</dbReference>
<accession>A0ABP0F2E0</accession>
<evidence type="ECO:0000256" key="3">
    <source>
        <dbReference type="ARBA" id="ARBA00022763"/>
    </source>
</evidence>
<dbReference type="EMBL" id="CAWYQH010000002">
    <property type="protein sequence ID" value="CAK8673874.1"/>
    <property type="molecule type" value="Genomic_DNA"/>
</dbReference>
<keyword evidence="3 8" id="KW-0227">DNA damage</keyword>
<proteinExistence type="inferred from homology"/>
<keyword evidence="7 8" id="KW-0539">Nucleus</keyword>
<evidence type="ECO:0000256" key="1">
    <source>
        <dbReference type="ARBA" id="ARBA00004123"/>
    </source>
</evidence>
<dbReference type="InterPro" id="IPR004598">
    <property type="entry name" value="TFIIH_p52/Tfb2"/>
</dbReference>
<evidence type="ECO:0000256" key="6">
    <source>
        <dbReference type="ARBA" id="ARBA00023204"/>
    </source>
</evidence>
<protein>
    <recommendedName>
        <fullName evidence="8">General transcription factor IIH subunit 4</fullName>
    </recommendedName>
</protein>
<keyword evidence="6 8" id="KW-0234">DNA repair</keyword>
<dbReference type="PANTHER" id="PTHR13152:SF0">
    <property type="entry name" value="GENERAL TRANSCRIPTION FACTOR IIH SUBUNIT 4"/>
    <property type="match status" value="1"/>
</dbReference>
<keyword evidence="4 8" id="KW-0805">Transcription regulation</keyword>
<comment type="subcellular location">
    <subcellularLocation>
        <location evidence="1 8">Nucleus</location>
    </subcellularLocation>
</comment>
<dbReference type="NCBIfam" id="TIGR00625">
    <property type="entry name" value="tfb2"/>
    <property type="match status" value="1"/>
</dbReference>
<dbReference type="PANTHER" id="PTHR13152">
    <property type="entry name" value="TFIIH, POLYPEPTIDE 4"/>
    <property type="match status" value="1"/>
</dbReference>
<comment type="similarity">
    <text evidence="2 8">Belongs to the TFB2 family.</text>
</comment>
<evidence type="ECO:0000256" key="8">
    <source>
        <dbReference type="RuleBase" id="RU364024"/>
    </source>
</evidence>
<evidence type="ECO:0000256" key="4">
    <source>
        <dbReference type="ARBA" id="ARBA00023015"/>
    </source>
</evidence>
<comment type="caution">
    <text evidence="10">The sequence shown here is derived from an EMBL/GenBank/DDBJ whole genome shotgun (WGS) entry which is preliminary data.</text>
</comment>
<dbReference type="InterPro" id="IPR040662">
    <property type="entry name" value="Tfb2_C"/>
</dbReference>
<sequence length="484" mass="55305">MNGIERVKLECKSLHQYLCTLPQALLESLYEHPATCTVVFRELPQLAKYYVMRVLFVDKPITKVAVTSWATNEARSEHTEAVAALCDLHVWNEVILPGGVSSAYSLSFTFRKNLQKTLIGGGESWSSTAHLGPDKHAKDVAELDKYATERWEALLHFLVGSASNSAISQDLQDLLVQSGLIRVGEEDGRRYTNITAKGFQFLLLDSGSQVWFFVLEYLNWVRDRGMNLVPILRFIFELSFSSVGKVSKVCSLPNVTWSQSTKAKFLQDLPTDGKDDRVLQCLQHFREMGLVMQRKRTSRRFYPTRLVINIASRMQNSSSSALSTGFIIAETNYRIYAYTNSELQYAILALFCEMLYRFPNVCVLQLTRESVQTAVVNGITADQILHFIRANAHPDMLKNDPVIAPTLADQVRLWAMERDRLTFQEGVLYNQFLAQHDFEVLRNYARELGALVWENAAKRNMIVTKDAHDQVKRYWKRYKKESGT</sequence>
<keyword evidence="5 8" id="KW-0804">Transcription</keyword>
<evidence type="ECO:0000256" key="5">
    <source>
        <dbReference type="ARBA" id="ARBA00023163"/>
    </source>
</evidence>